<keyword evidence="6" id="KW-0862">Zinc</keyword>
<evidence type="ECO:0000256" key="1">
    <source>
        <dbReference type="ARBA" id="ARBA00001947"/>
    </source>
</evidence>
<dbReference type="Gene3D" id="3.30.70.360">
    <property type="match status" value="2"/>
</dbReference>
<dbReference type="InterPro" id="IPR050072">
    <property type="entry name" value="Peptidase_M20A"/>
</dbReference>
<protein>
    <submittedName>
        <fullName evidence="10">M20 family metallopeptidase</fullName>
    </submittedName>
</protein>
<evidence type="ECO:0000256" key="6">
    <source>
        <dbReference type="ARBA" id="ARBA00022833"/>
    </source>
</evidence>
<reference evidence="10 11" key="1">
    <citation type="submission" date="2019-05" db="EMBL/GenBank/DDBJ databases">
        <title>The metagenome of a microbial culture collection derived from dairy environment covers the genomic content of the human microbiome.</title>
        <authorList>
            <person name="Roder T."/>
            <person name="Wuthrich D."/>
            <person name="Sattari Z."/>
            <person name="Von Ah U."/>
            <person name="Bar C."/>
            <person name="Ronchi F."/>
            <person name="Macpherson A.J."/>
            <person name="Ganal-Vonarburg S.C."/>
            <person name="Bruggmann R."/>
            <person name="Vergeres G."/>
        </authorList>
    </citation>
    <scope>NUCLEOTIDE SEQUENCE [LARGE SCALE GENOMIC DNA]</scope>
    <source>
        <strain evidence="10 11">FAM 24227</strain>
    </source>
</reference>
<keyword evidence="5" id="KW-0378">Hydrolase</keyword>
<name>A0A5R9EK06_9LACT</name>
<dbReference type="Pfam" id="PF01546">
    <property type="entry name" value="Peptidase_M20"/>
    <property type="match status" value="1"/>
</dbReference>
<evidence type="ECO:0000313" key="10">
    <source>
        <dbReference type="EMBL" id="TLQ49323.1"/>
    </source>
</evidence>
<evidence type="ECO:0000256" key="4">
    <source>
        <dbReference type="ARBA" id="ARBA00022723"/>
    </source>
</evidence>
<feature type="domain" description="Peptidase M20 dimerisation" evidence="9">
    <location>
        <begin position="247"/>
        <end position="354"/>
    </location>
</feature>
<dbReference type="PANTHER" id="PTHR43808:SF31">
    <property type="entry name" value="N-ACETYL-L-CITRULLINE DEACETYLASE"/>
    <property type="match status" value="1"/>
</dbReference>
<keyword evidence="7" id="KW-0224">Dipeptidase</keyword>
<evidence type="ECO:0000256" key="5">
    <source>
        <dbReference type="ARBA" id="ARBA00022801"/>
    </source>
</evidence>
<dbReference type="GO" id="GO:0008270">
    <property type="term" value="F:zinc ion binding"/>
    <property type="evidence" value="ECO:0007669"/>
    <property type="project" value="InterPro"/>
</dbReference>
<comment type="similarity">
    <text evidence="2">Belongs to the peptidase M20A family.</text>
</comment>
<evidence type="ECO:0000256" key="2">
    <source>
        <dbReference type="ARBA" id="ARBA00006247"/>
    </source>
</evidence>
<dbReference type="InterPro" id="IPR011650">
    <property type="entry name" value="Peptidase_M20_dimer"/>
</dbReference>
<dbReference type="SUPFAM" id="SSF55031">
    <property type="entry name" value="Bacterial exopeptidase dimerisation domain"/>
    <property type="match status" value="1"/>
</dbReference>
<dbReference type="InterPro" id="IPR010964">
    <property type="entry name" value="M20A_pepV-rel"/>
</dbReference>
<dbReference type="NCBIfam" id="TIGR01887">
    <property type="entry name" value="dipeptidaselike"/>
    <property type="match status" value="1"/>
</dbReference>
<dbReference type="InterPro" id="IPR002933">
    <property type="entry name" value="Peptidase_M20"/>
</dbReference>
<dbReference type="Pfam" id="PF07687">
    <property type="entry name" value="M20_dimer"/>
    <property type="match status" value="1"/>
</dbReference>
<evidence type="ECO:0000256" key="8">
    <source>
        <dbReference type="ARBA" id="ARBA00023049"/>
    </source>
</evidence>
<evidence type="ECO:0000313" key="11">
    <source>
        <dbReference type="Proteomes" id="UP000306420"/>
    </source>
</evidence>
<gene>
    <name evidence="10" type="ORF">FEZ33_01440</name>
</gene>
<dbReference type="RefSeq" id="WP_138403605.1">
    <property type="nucleotide sequence ID" value="NZ_VBSP01000002.1"/>
</dbReference>
<comment type="caution">
    <text evidence="10">The sequence shown here is derived from an EMBL/GenBank/DDBJ whole genome shotgun (WGS) entry which is preliminary data.</text>
</comment>
<dbReference type="GO" id="GO:0008777">
    <property type="term" value="F:acetylornithine deacetylase activity"/>
    <property type="evidence" value="ECO:0007669"/>
    <property type="project" value="TreeGrafter"/>
</dbReference>
<proteinExistence type="inferred from homology"/>
<dbReference type="GO" id="GO:0008237">
    <property type="term" value="F:metallopeptidase activity"/>
    <property type="evidence" value="ECO:0007669"/>
    <property type="project" value="UniProtKB-KW"/>
</dbReference>
<evidence type="ECO:0000259" key="9">
    <source>
        <dbReference type="Pfam" id="PF07687"/>
    </source>
</evidence>
<dbReference type="OrthoDB" id="9761532at2"/>
<dbReference type="AlphaFoldDB" id="A0A5R9EK06"/>
<evidence type="ECO:0000256" key="3">
    <source>
        <dbReference type="ARBA" id="ARBA00022670"/>
    </source>
</evidence>
<dbReference type="SUPFAM" id="SSF53187">
    <property type="entry name" value="Zn-dependent exopeptidases"/>
    <property type="match status" value="1"/>
</dbReference>
<dbReference type="GO" id="GO:0006526">
    <property type="term" value="P:L-arginine biosynthetic process"/>
    <property type="evidence" value="ECO:0007669"/>
    <property type="project" value="TreeGrafter"/>
</dbReference>
<dbReference type="Proteomes" id="UP000306420">
    <property type="component" value="Unassembled WGS sequence"/>
</dbReference>
<keyword evidence="8" id="KW-0482">Metalloprotease</keyword>
<dbReference type="InterPro" id="IPR036264">
    <property type="entry name" value="Bact_exopeptidase_dim_dom"/>
</dbReference>
<organism evidence="10 11">
    <name type="scientific">Ruoffia tabacinasalis</name>
    <dbReference type="NCBI Taxonomy" id="87458"/>
    <lineage>
        <taxon>Bacteria</taxon>
        <taxon>Bacillati</taxon>
        <taxon>Bacillota</taxon>
        <taxon>Bacilli</taxon>
        <taxon>Lactobacillales</taxon>
        <taxon>Aerococcaceae</taxon>
        <taxon>Ruoffia</taxon>
    </lineage>
</organism>
<keyword evidence="3" id="KW-0645">Protease</keyword>
<comment type="cofactor">
    <cofactor evidence="1">
        <name>Zn(2+)</name>
        <dbReference type="ChEBI" id="CHEBI:29105"/>
    </cofactor>
</comment>
<keyword evidence="4" id="KW-0479">Metal-binding</keyword>
<evidence type="ECO:0000256" key="7">
    <source>
        <dbReference type="ARBA" id="ARBA00022997"/>
    </source>
</evidence>
<accession>A0A5R9EK06</accession>
<dbReference type="Gene3D" id="3.40.630.10">
    <property type="entry name" value="Zn peptidases"/>
    <property type="match status" value="1"/>
</dbReference>
<dbReference type="EMBL" id="VBSP01000002">
    <property type="protein sequence ID" value="TLQ49323.1"/>
    <property type="molecule type" value="Genomic_DNA"/>
</dbReference>
<dbReference type="PANTHER" id="PTHR43808">
    <property type="entry name" value="ACETYLORNITHINE DEACETYLASE"/>
    <property type="match status" value="1"/>
</dbReference>
<sequence>MNLAERIKQWTEQHNDMIVEGMVDLLQIPTIYEEETVSEEAPYGEGIANGLAWMKERADQDGFNTFNDKGQYLVIELPASEKTDKRIDVVGHMDVVSVGDGWNYDPFGAEIVGDNLYARGAQDMKVAVWLSYVSLLLIKEMDLTLTHNLRLVVGTDEESSFEDIVYYVEQNGLPNFMFTPDSSFQITLGEKGDAAFSLDGQIQSTIVDTVETFNSENAINDRVDVILKEEAIDKVTEALEELTFKHGLVGNSLTIYGKSAHSSKPELGENALAHLFKLLAEKLDEEWAVPFNAAFNDYNGAGLDLKSHYEPMGSPTVNPSQCHLTDGELRLVVDIRFPNPVTKDQLQATLESKFPNFTIGNHFHFPPTEISMDNPYVNQLMGVYDDWIAENQPAFYSGGITYAKLFQGVGVAFGITYLNDGMENRAHQADEYFNLSAMPTVLGALTDAMVRLVQL</sequence>
<dbReference type="GO" id="GO:0016805">
    <property type="term" value="F:dipeptidase activity"/>
    <property type="evidence" value="ECO:0007669"/>
    <property type="project" value="UniProtKB-KW"/>
</dbReference>
<dbReference type="GO" id="GO:0006508">
    <property type="term" value="P:proteolysis"/>
    <property type="evidence" value="ECO:0007669"/>
    <property type="project" value="UniProtKB-KW"/>
</dbReference>